<comment type="caution">
    <text evidence="3">The sequence shown here is derived from an EMBL/GenBank/DDBJ whole genome shotgun (WGS) entry which is preliminary data.</text>
</comment>
<dbReference type="Pfam" id="PF02668">
    <property type="entry name" value="TauD"/>
    <property type="match status" value="1"/>
</dbReference>
<dbReference type="GO" id="GO:0016491">
    <property type="term" value="F:oxidoreductase activity"/>
    <property type="evidence" value="ECO:0007669"/>
    <property type="project" value="UniProtKB-KW"/>
</dbReference>
<evidence type="ECO:0000259" key="2">
    <source>
        <dbReference type="Pfam" id="PF02668"/>
    </source>
</evidence>
<name>A0A835YUE4_9STRA</name>
<gene>
    <name evidence="3" type="ORF">JKP88DRAFT_241732</name>
</gene>
<dbReference type="OrthoDB" id="10257314at2759"/>
<dbReference type="SUPFAM" id="SSF51197">
    <property type="entry name" value="Clavaminate synthase-like"/>
    <property type="match status" value="1"/>
</dbReference>
<reference evidence="3" key="1">
    <citation type="submission" date="2021-02" db="EMBL/GenBank/DDBJ databases">
        <title>First Annotated Genome of the Yellow-green Alga Tribonema minus.</title>
        <authorList>
            <person name="Mahan K.M."/>
        </authorList>
    </citation>
    <scope>NUCLEOTIDE SEQUENCE</scope>
    <source>
        <strain evidence="3">UTEX B ZZ1240</strain>
    </source>
</reference>
<dbReference type="Gene3D" id="3.60.130.10">
    <property type="entry name" value="Clavaminate synthase-like"/>
    <property type="match status" value="1"/>
</dbReference>
<accession>A0A835YUE4</accession>
<dbReference type="EMBL" id="JAFCMP010000445">
    <property type="protein sequence ID" value="KAG5179750.1"/>
    <property type="molecule type" value="Genomic_DNA"/>
</dbReference>
<dbReference type="InterPro" id="IPR042098">
    <property type="entry name" value="TauD-like_sf"/>
</dbReference>
<dbReference type="InterPro" id="IPR003819">
    <property type="entry name" value="TauD/TfdA-like"/>
</dbReference>
<dbReference type="Proteomes" id="UP000664859">
    <property type="component" value="Unassembled WGS sequence"/>
</dbReference>
<keyword evidence="1" id="KW-0560">Oxidoreductase</keyword>
<organism evidence="3 4">
    <name type="scientific">Tribonema minus</name>
    <dbReference type="NCBI Taxonomy" id="303371"/>
    <lineage>
        <taxon>Eukaryota</taxon>
        <taxon>Sar</taxon>
        <taxon>Stramenopiles</taxon>
        <taxon>Ochrophyta</taxon>
        <taxon>PX clade</taxon>
        <taxon>Xanthophyceae</taxon>
        <taxon>Tribonematales</taxon>
        <taxon>Tribonemataceae</taxon>
        <taxon>Tribonema</taxon>
    </lineage>
</organism>
<evidence type="ECO:0000313" key="4">
    <source>
        <dbReference type="Proteomes" id="UP000664859"/>
    </source>
</evidence>
<dbReference type="AlphaFoldDB" id="A0A835YUE4"/>
<proteinExistence type="predicted"/>
<protein>
    <recommendedName>
        <fullName evidence="2">TauD/TfdA-like domain-containing protein</fullName>
    </recommendedName>
</protein>
<evidence type="ECO:0000313" key="3">
    <source>
        <dbReference type="EMBL" id="KAG5179750.1"/>
    </source>
</evidence>
<feature type="domain" description="TauD/TfdA-like" evidence="2">
    <location>
        <begin position="51"/>
        <end position="207"/>
    </location>
</feature>
<sequence length="455" mass="49771">MKQAIVGAAIAIMVCEAASKAGAEPKPSFTETRHPLEPRCAYVRDLDILHRTEADVAALRDLFKSTPLLIFPRRAGDKGFLSPAELQEFIKEFDEDHDAEALARPADFPNRMLHPFVQIPGVEHMSPRGFYSAPELYGIKNFSVTPEEVLADVHLWHTDLGGHPFKLPNVVTGFHFIKQPVIGGETDFISGQTIYEALPEPMKRACAQIVLELDRGAFLSGDTIVDYAGAMKVRRPGSQRNDAAIQCVPLLYGPEPAVLPQSGFLESVAGWSRERSDAWLRKFMHDHVLPHSERHSLYTSLAGGSNECANFNCVKTSTARRRFSVQWRPGDVAVLDNRKFVHAAAPYMRYRKYADSDQRLLLQTFLPTHRPLTYLPPREWDAAALVDAGWAADAQEADDAVRAARAFFDEKCKLKSSDCGTCASSGGDGEGVPTAPVVCGDASGGGAAEAPAVAS</sequence>
<evidence type="ECO:0000256" key="1">
    <source>
        <dbReference type="ARBA" id="ARBA00023002"/>
    </source>
</evidence>
<keyword evidence="4" id="KW-1185">Reference proteome</keyword>